<feature type="compositionally biased region" description="Basic and acidic residues" evidence="5">
    <location>
        <begin position="816"/>
        <end position="830"/>
    </location>
</feature>
<evidence type="ECO:0000313" key="8">
    <source>
        <dbReference type="RefSeq" id="XP_022103451.1"/>
    </source>
</evidence>
<keyword evidence="3" id="KW-0863">Zinc-finger</keyword>
<dbReference type="GeneID" id="110986116"/>
<dbReference type="GO" id="GO:0008270">
    <property type="term" value="F:zinc ion binding"/>
    <property type="evidence" value="ECO:0007669"/>
    <property type="project" value="UniProtKB-KW"/>
</dbReference>
<dbReference type="PROSITE" id="PS51805">
    <property type="entry name" value="EPHD"/>
    <property type="match status" value="1"/>
</dbReference>
<feature type="compositionally biased region" description="Polar residues" evidence="5">
    <location>
        <begin position="438"/>
        <end position="485"/>
    </location>
</feature>
<feature type="compositionally biased region" description="Low complexity" evidence="5">
    <location>
        <begin position="247"/>
        <end position="269"/>
    </location>
</feature>
<feature type="compositionally biased region" description="Polar residues" evidence="5">
    <location>
        <begin position="1"/>
        <end position="21"/>
    </location>
</feature>
<dbReference type="OrthoDB" id="10029243at2759"/>
<evidence type="ECO:0000256" key="5">
    <source>
        <dbReference type="SAM" id="MobiDB-lite"/>
    </source>
</evidence>
<organism evidence="7 8">
    <name type="scientific">Acanthaster planci</name>
    <name type="common">Crown-of-thorns starfish</name>
    <dbReference type="NCBI Taxonomy" id="133434"/>
    <lineage>
        <taxon>Eukaryota</taxon>
        <taxon>Metazoa</taxon>
        <taxon>Echinodermata</taxon>
        <taxon>Eleutherozoa</taxon>
        <taxon>Asterozoa</taxon>
        <taxon>Asteroidea</taxon>
        <taxon>Valvatacea</taxon>
        <taxon>Valvatida</taxon>
        <taxon>Acanthasteridae</taxon>
        <taxon>Acanthaster</taxon>
    </lineage>
</organism>
<feature type="compositionally biased region" description="Basic and acidic residues" evidence="5">
    <location>
        <begin position="368"/>
        <end position="381"/>
    </location>
</feature>
<feature type="compositionally biased region" description="Polar residues" evidence="5">
    <location>
        <begin position="277"/>
        <end position="288"/>
    </location>
</feature>
<evidence type="ECO:0000256" key="1">
    <source>
        <dbReference type="ARBA" id="ARBA00022553"/>
    </source>
</evidence>
<gene>
    <name evidence="8 9" type="primary">LOC110986116</name>
</gene>
<sequence length="1175" mass="127157">MDHPPTGTNHISPPYSQTYPPVQQPYGREQDFSSYPQKMGDPYYSSQRSGTTAPIYPTPLPALIEPGQNFPPRGLDGPKIGGQQFALTSPGYGQGSAEMGPMMRALTEDDVYMPQPPEYRSPMQTVGTPYGQPMGYASPDGTRAGFSAGQYPSPFSPGHSPRASQIYPVRSHPVSPHDSGFGANPSQYHRQTSQSPHMNMVSPTGQNSVFNRGTGVTAPSPVGLQGQSMYSHSPGSSQGGRSNTHFPFSTSPSTQHTSPLPSPSSLRSPGVVHSPHNLATASPGPFNTPSNPSPVNVPRPIKSPVAAFQTPAAVTQSGHPLVSPKVRPVDNGDHSSGGTQYVELLHTRNNTQNKTHSTNNQKSPESPYPKKKEDRCSSGHLPKLEEMVAFLGESATKGILTPNDKETAEENGEKVSKDTARVDSSSETSSKSHAEQEPPSNVIHSGSVQSAERQPDISSAKQRIVVQENSQCAQGNENPKAPNRSQTDRVSMDGSPKGPKTNGEVSERSPLPKQLAKSPRSPRRSNGNKDSPYDSQNGPISDTVPHQISINSSLDSDPRRTQSPETFKVANDISQVDKNSMSVNNQLKRKFSETQNDVYHNSFNNYPRNGGQSVTAYPLTYTPPNSNNGKDLNQYRPNSPRGSKSPARKSKDDFSDGSPRKVLKTYSGKKKRTSVDKQGNAIVLPSPLLPLSMTDPPKPKEDKQTSSEESSSTSVVKEDQEANPKISTAETTVPPRSTTPTFNNPMTTPSSQRSTPEKPTTTVSQKVPPCTPSGPAISDASSTPTPTKRRGRPPGSKNKPRKEGDPPKQRKKPTKKNFDMSLEVKDELGKFKHLKSSVKSRSSDSPVPPQARSRGPVLRITGTRDNPVSCKIVNNPDTLATGATAPAKKRGSKHDTSSSKNSHSVSRAPLGPATKQSLTVNNPTGSWLCALCGKPANYDSLGDLYGPYYPPGYQIPILSPQSTHEKTKSAVAAAASKKQQQYVRTNQKGKLKTTISPSPATARTSKVQRGKASRTTSAQRQRKYSNEAEYFMLLEEATTSSGRVSKTPKRMTFEMSRVAGNRAGNRRRKSSELEDRGPSDPNEYWVHEDCVIWTQGVYVVGGTLYGLAESIKATQSVACFECKDTGASLGCMSKGCKKTYHYVCALKAECQLQVDNYSMICPQHKDKVVKMKDLT</sequence>
<dbReference type="Proteomes" id="UP000694845">
    <property type="component" value="Unplaced"/>
</dbReference>
<evidence type="ECO:0000256" key="4">
    <source>
        <dbReference type="ARBA" id="ARBA00022833"/>
    </source>
</evidence>
<dbReference type="RefSeq" id="XP_022103452.1">
    <property type="nucleotide sequence ID" value="XM_022247760.1"/>
</dbReference>
<feature type="compositionally biased region" description="Polar residues" evidence="5">
    <location>
        <begin position="225"/>
        <end position="246"/>
    </location>
</feature>
<keyword evidence="2" id="KW-0479">Metal-binding</keyword>
<feature type="region of interest" description="Disordered" evidence="5">
    <location>
        <begin position="395"/>
        <end position="916"/>
    </location>
</feature>
<feature type="region of interest" description="Disordered" evidence="5">
    <location>
        <begin position="1041"/>
        <end position="1080"/>
    </location>
</feature>
<dbReference type="GO" id="GO:0006357">
    <property type="term" value="P:regulation of transcription by RNA polymerase II"/>
    <property type="evidence" value="ECO:0007669"/>
    <property type="project" value="TreeGrafter"/>
</dbReference>
<dbReference type="AlphaFoldDB" id="A0A8B7ZJH8"/>
<feature type="region of interest" description="Disordered" evidence="5">
    <location>
        <begin position="1"/>
        <end position="99"/>
    </location>
</feature>
<feature type="compositionally biased region" description="Basic and acidic residues" evidence="5">
    <location>
        <begin position="697"/>
        <end position="706"/>
    </location>
</feature>
<feature type="compositionally biased region" description="Polar residues" evidence="5">
    <location>
        <begin position="725"/>
        <end position="736"/>
    </location>
</feature>
<dbReference type="InterPro" id="IPR013083">
    <property type="entry name" value="Znf_RING/FYVE/PHD"/>
</dbReference>
<dbReference type="InterPro" id="IPR001965">
    <property type="entry name" value="Znf_PHD"/>
</dbReference>
<feature type="compositionally biased region" description="Low complexity" evidence="5">
    <location>
        <begin position="738"/>
        <end position="751"/>
    </location>
</feature>
<keyword evidence="7" id="KW-1185">Reference proteome</keyword>
<dbReference type="KEGG" id="aplc:110986116"/>
<dbReference type="PANTHER" id="PTHR14955">
    <property type="entry name" value="RETINOIC ACID INDUCED 1/TRANSCRIPTION FACTOR 20"/>
    <property type="match status" value="1"/>
</dbReference>
<dbReference type="InterPro" id="IPR034732">
    <property type="entry name" value="EPHD"/>
</dbReference>
<dbReference type="InterPro" id="IPR052440">
    <property type="entry name" value="Trans_Reg/Chrom_Remod"/>
</dbReference>
<evidence type="ECO:0000313" key="7">
    <source>
        <dbReference type="Proteomes" id="UP000694845"/>
    </source>
</evidence>
<feature type="compositionally biased region" description="Basic and acidic residues" evidence="5">
    <location>
        <begin position="403"/>
        <end position="421"/>
    </location>
</feature>
<keyword evidence="1" id="KW-0597">Phosphoprotein</keyword>
<keyword evidence="4" id="KW-0862">Zinc</keyword>
<dbReference type="PANTHER" id="PTHR14955:SF4">
    <property type="entry name" value="PHD-TYPE DOMAIN-CONTAINING PROTEIN"/>
    <property type="match status" value="1"/>
</dbReference>
<feature type="region of interest" description="Disordered" evidence="5">
    <location>
        <begin position="126"/>
        <end position="381"/>
    </location>
</feature>
<dbReference type="SMART" id="SM00249">
    <property type="entry name" value="PHD"/>
    <property type="match status" value="1"/>
</dbReference>
<dbReference type="RefSeq" id="XP_022103451.1">
    <property type="nucleotide sequence ID" value="XM_022247759.1"/>
</dbReference>
<proteinExistence type="predicted"/>
<accession>A0A8B7ZJH8</accession>
<evidence type="ECO:0000256" key="3">
    <source>
        <dbReference type="ARBA" id="ARBA00022771"/>
    </source>
</evidence>
<dbReference type="Pfam" id="PF13771">
    <property type="entry name" value="zf-HC5HC2H"/>
    <property type="match status" value="1"/>
</dbReference>
<dbReference type="OMA" id="QYIPKCN"/>
<reference evidence="8 9" key="1">
    <citation type="submission" date="2025-04" db="UniProtKB">
        <authorList>
            <consortium name="RefSeq"/>
        </authorList>
    </citation>
    <scope>IDENTIFICATION</scope>
</reference>
<feature type="compositionally biased region" description="Polar residues" evidence="5">
    <location>
        <begin position="524"/>
        <end position="555"/>
    </location>
</feature>
<feature type="compositionally biased region" description="Polar residues" evidence="5">
    <location>
        <begin position="982"/>
        <end position="1005"/>
    </location>
</feature>
<protein>
    <submittedName>
        <fullName evidence="8 9">Retinoic acid-induced protein 1-like</fullName>
    </submittedName>
</protein>
<evidence type="ECO:0000256" key="2">
    <source>
        <dbReference type="ARBA" id="ARBA00022723"/>
    </source>
</evidence>
<feature type="region of interest" description="Disordered" evidence="5">
    <location>
        <begin position="974"/>
        <end position="1023"/>
    </location>
</feature>
<name>A0A8B7ZJH8_ACAPL</name>
<evidence type="ECO:0000313" key="9">
    <source>
        <dbReference type="RefSeq" id="XP_022103452.1"/>
    </source>
</evidence>
<evidence type="ECO:0000259" key="6">
    <source>
        <dbReference type="PROSITE" id="PS51805"/>
    </source>
</evidence>
<feature type="compositionally biased region" description="Polar residues" evidence="5">
    <location>
        <begin position="593"/>
        <end position="615"/>
    </location>
</feature>
<dbReference type="Gene3D" id="3.30.40.10">
    <property type="entry name" value="Zinc/RING finger domain, C3HC4 (zinc finger)"/>
    <property type="match status" value="1"/>
</dbReference>
<feature type="compositionally biased region" description="Polar residues" evidence="5">
    <location>
        <begin position="572"/>
        <end position="586"/>
    </location>
</feature>
<dbReference type="GO" id="GO:0005634">
    <property type="term" value="C:nucleus"/>
    <property type="evidence" value="ECO:0007669"/>
    <property type="project" value="TreeGrafter"/>
</dbReference>
<feature type="compositionally biased region" description="Basic residues" evidence="5">
    <location>
        <begin position="661"/>
        <end position="672"/>
    </location>
</feature>
<feature type="compositionally biased region" description="Polar residues" evidence="5">
    <location>
        <begin position="184"/>
        <end position="211"/>
    </location>
</feature>
<feature type="compositionally biased region" description="Polar residues" evidence="5">
    <location>
        <begin position="752"/>
        <end position="765"/>
    </location>
</feature>
<feature type="compositionally biased region" description="Polar residues" evidence="5">
    <location>
        <begin position="622"/>
        <end position="642"/>
    </location>
</feature>
<feature type="domain" description="PHD-type" evidence="6">
    <location>
        <begin position="1050"/>
        <end position="1165"/>
    </location>
</feature>
<feature type="compositionally biased region" description="Polar residues" evidence="5">
    <location>
        <begin position="347"/>
        <end position="361"/>
    </location>
</feature>